<name>A0A7S2TVY7_9EUKA</name>
<feature type="signal peptide" evidence="1">
    <location>
        <begin position="1"/>
        <end position="19"/>
    </location>
</feature>
<proteinExistence type="predicted"/>
<evidence type="ECO:0000313" key="2">
    <source>
        <dbReference type="EMBL" id="CAD9771476.1"/>
    </source>
</evidence>
<accession>A0A7S2TVY7</accession>
<feature type="chain" id="PRO_5031062033" evidence="1">
    <location>
        <begin position="20"/>
        <end position="279"/>
    </location>
</feature>
<keyword evidence="1" id="KW-0732">Signal</keyword>
<gene>
    <name evidence="2" type="ORF">LSP00402_LOCUS15466</name>
</gene>
<sequence>MANGSWSFLLALAAASVAAINPFYAQNLTLYHVNPSNYTGIANMNTGDGSGDAFFDLKGYLTPMDCRSGHAYPGECENPEVDASDLVVTKITLEVDSRFADYGMCNICINNTVPLTFPPWHCTNGDYVCVCHSKIGHFEKPCGPRVGQENITEFFTRFRPQRSAPTTYWKYNLATRTGGFWYSTIDKGEGSSWRIVETQRKVNATCLKDGLYAKIYKMAGECFAACPDPADLTSDCITTCVFDALLGKTASHSINPTGGLSGEEIVALWIDSFNECPGL</sequence>
<protein>
    <submittedName>
        <fullName evidence="2">Uncharacterized protein</fullName>
    </submittedName>
</protein>
<reference evidence="2" key="1">
    <citation type="submission" date="2021-01" db="EMBL/GenBank/DDBJ databases">
        <authorList>
            <person name="Corre E."/>
            <person name="Pelletier E."/>
            <person name="Niang G."/>
            <person name="Scheremetjew M."/>
            <person name="Finn R."/>
            <person name="Kale V."/>
            <person name="Holt S."/>
            <person name="Cochrane G."/>
            <person name="Meng A."/>
            <person name="Brown T."/>
            <person name="Cohen L."/>
        </authorList>
    </citation>
    <scope>NUCLEOTIDE SEQUENCE</scope>
    <source>
        <strain evidence="2">CCMP622</strain>
    </source>
</reference>
<evidence type="ECO:0000256" key="1">
    <source>
        <dbReference type="SAM" id="SignalP"/>
    </source>
</evidence>
<dbReference type="EMBL" id="HBHP01024944">
    <property type="protein sequence ID" value="CAD9771476.1"/>
    <property type="molecule type" value="Transcribed_RNA"/>
</dbReference>
<organism evidence="2">
    <name type="scientific">Lotharella oceanica</name>
    <dbReference type="NCBI Taxonomy" id="641309"/>
    <lineage>
        <taxon>Eukaryota</taxon>
        <taxon>Sar</taxon>
        <taxon>Rhizaria</taxon>
        <taxon>Cercozoa</taxon>
        <taxon>Chlorarachniophyceae</taxon>
        <taxon>Lotharella</taxon>
    </lineage>
</organism>
<dbReference type="AlphaFoldDB" id="A0A7S2TVY7"/>